<keyword evidence="2 5" id="KW-0547">Nucleotide-binding</keyword>
<dbReference type="PANTHER" id="PTHR43289:SF6">
    <property type="entry name" value="SERINE_THREONINE-PROTEIN KINASE NEKL-3"/>
    <property type="match status" value="1"/>
</dbReference>
<keyword evidence="3" id="KW-0418">Kinase</keyword>
<dbReference type="PROSITE" id="PS50011">
    <property type="entry name" value="PROTEIN_KINASE_DOM"/>
    <property type="match status" value="1"/>
</dbReference>
<reference evidence="9" key="1">
    <citation type="journal article" date="2023" name="Int. J. Syst. Evol. Microbiol.">
        <title>Mesoterricola silvestris gen. nov., sp. nov., Mesoterricola sediminis sp. nov., Geothrix oryzae sp. nov., Geothrix edaphica sp. nov., Geothrix rubra sp. nov., and Geothrix limicola sp. nov., six novel members of Acidobacteriota isolated from soils.</title>
        <authorList>
            <person name="Itoh H."/>
            <person name="Sugisawa Y."/>
            <person name="Mise K."/>
            <person name="Xu Z."/>
            <person name="Kuniyasu M."/>
            <person name="Ushijima N."/>
            <person name="Kawano K."/>
            <person name="Kobayashi E."/>
            <person name="Shiratori Y."/>
            <person name="Masuda Y."/>
            <person name="Senoo K."/>
        </authorList>
    </citation>
    <scope>NUCLEOTIDE SEQUENCE [LARGE SCALE GENOMIC DNA]</scope>
    <source>
        <strain evidence="9">Red222</strain>
    </source>
</reference>
<name>A0ABM8DTD5_9BACT</name>
<proteinExistence type="predicted"/>
<sequence length="900" mass="96992">MHPVPGTRIGPYEILSPLGSGGMGEVFKAHDPKLDRFVAIKVLPQALYQDPRTRARFEREAKAVAALSHPNILGIFDFGWDGSRAYAVMELLEGSSLREILRDGAVPPRKAVEWAIQIARGVGAAHEKGIIHRDLKPDNVFITEDGQVKVLDFGLAKTLESGRGQMATLRPGSEHPTELSEAGMLIGTVGYMSPEQVRGEPADTRSDIFSLGVVLFEMLTGRRPFAGPSGAETFSAILRDAPPELEGLRGALVPGLDRLVFRCLEKRPQDRFQNMKDLAFGLEAPLSMASPLPAWGPGLRWPVWRRPVFVGAALALALAGGALAWAFRGTPAALSAPAFQRLFFTPGTVESAFFGPDGKTIFFSARLGGGDSEIFVIDPRSLEPKPLGLKDALLVGVSGNNDLALIRHPRRWLLGRYRGTLARVPAGGGALRDLQADVLEAAWDGQGLALLTSDDAQRGRLEFPIGRAAFESNGISHTAKLIRLAPGGDRMAMVETQDGSAKVVLLDREGRRTVVFEKPGDGFGDTLTGLAWGPGNDLWLSELQADQTALWSVRPGSPARLLWRGDGSKQLMDVFSDGRVLLANHQVRRGVLVQRAGEPTHQERSVRGGTQVQGLSPDGGRLLLLESPALDGGTALDETYLADFAGGPALKLAKGNPYGFSLGARWIQLNLNGLSPKDLDTGVTTGLLKAGLDPAAVLDPASPRPCLVFLSVGLDRPVVVPLPQRFRAVGCAFLLPDGHRALFQGSEGSQGLKYYLVELKGGEPRAITEEGFGHNIVGSSPLSSDGKRLFITSDRKAWFILPVDGGKPVPIRGVQAEERLISWAVDGQSLFVRPELSLLPVTIHRLDPVTGKRVEVHRFMPPDAAGYLQTRTAYATPDGKAFAFTYDRKLSALYLVEGLR</sequence>
<dbReference type="SUPFAM" id="SSF56112">
    <property type="entry name" value="Protein kinase-like (PK-like)"/>
    <property type="match status" value="1"/>
</dbReference>
<dbReference type="InterPro" id="IPR017441">
    <property type="entry name" value="Protein_kinase_ATP_BS"/>
</dbReference>
<protein>
    <recommendedName>
        <fullName evidence="7">Protein kinase domain-containing protein</fullName>
    </recommendedName>
</protein>
<evidence type="ECO:0000256" key="6">
    <source>
        <dbReference type="SAM" id="MobiDB-lite"/>
    </source>
</evidence>
<keyword evidence="4 5" id="KW-0067">ATP-binding</keyword>
<dbReference type="InterPro" id="IPR011009">
    <property type="entry name" value="Kinase-like_dom_sf"/>
</dbReference>
<dbReference type="Pfam" id="PF07676">
    <property type="entry name" value="PD40"/>
    <property type="match status" value="1"/>
</dbReference>
<gene>
    <name evidence="8" type="ORF">GETHOR_23860</name>
</gene>
<keyword evidence="9" id="KW-1185">Reference proteome</keyword>
<dbReference type="InterPro" id="IPR011659">
    <property type="entry name" value="WD40"/>
</dbReference>
<feature type="domain" description="Protein kinase" evidence="7">
    <location>
        <begin position="12"/>
        <end position="286"/>
    </location>
</feature>
<evidence type="ECO:0000256" key="4">
    <source>
        <dbReference type="ARBA" id="ARBA00022840"/>
    </source>
</evidence>
<dbReference type="RefSeq" id="WP_286354004.1">
    <property type="nucleotide sequence ID" value="NZ_AP027079.1"/>
</dbReference>
<keyword evidence="1" id="KW-0808">Transferase</keyword>
<evidence type="ECO:0000313" key="8">
    <source>
        <dbReference type="EMBL" id="BDU70285.1"/>
    </source>
</evidence>
<dbReference type="PANTHER" id="PTHR43289">
    <property type="entry name" value="MITOGEN-ACTIVATED PROTEIN KINASE KINASE KINASE 20-RELATED"/>
    <property type="match status" value="1"/>
</dbReference>
<accession>A0ABM8DTD5</accession>
<dbReference type="Gene3D" id="2.120.10.30">
    <property type="entry name" value="TolB, C-terminal domain"/>
    <property type="match status" value="1"/>
</dbReference>
<dbReference type="SMART" id="SM00220">
    <property type="entry name" value="S_TKc"/>
    <property type="match status" value="1"/>
</dbReference>
<feature type="binding site" evidence="5">
    <location>
        <position position="41"/>
    </location>
    <ligand>
        <name>ATP</name>
        <dbReference type="ChEBI" id="CHEBI:30616"/>
    </ligand>
</feature>
<dbReference type="InterPro" id="IPR011042">
    <property type="entry name" value="6-blade_b-propeller_TolB-like"/>
</dbReference>
<dbReference type="InterPro" id="IPR000719">
    <property type="entry name" value="Prot_kinase_dom"/>
</dbReference>
<evidence type="ECO:0000256" key="3">
    <source>
        <dbReference type="ARBA" id="ARBA00022777"/>
    </source>
</evidence>
<dbReference type="Gene3D" id="1.10.510.10">
    <property type="entry name" value="Transferase(Phosphotransferase) domain 1"/>
    <property type="match status" value="1"/>
</dbReference>
<evidence type="ECO:0000256" key="1">
    <source>
        <dbReference type="ARBA" id="ARBA00022679"/>
    </source>
</evidence>
<dbReference type="PROSITE" id="PS00107">
    <property type="entry name" value="PROTEIN_KINASE_ATP"/>
    <property type="match status" value="1"/>
</dbReference>
<dbReference type="InterPro" id="IPR008271">
    <property type="entry name" value="Ser/Thr_kinase_AS"/>
</dbReference>
<evidence type="ECO:0000259" key="7">
    <source>
        <dbReference type="PROSITE" id="PS50011"/>
    </source>
</evidence>
<dbReference type="CDD" id="cd14014">
    <property type="entry name" value="STKc_PknB_like"/>
    <property type="match status" value="1"/>
</dbReference>
<dbReference type="Pfam" id="PF00069">
    <property type="entry name" value="Pkinase"/>
    <property type="match status" value="1"/>
</dbReference>
<dbReference type="EMBL" id="AP027079">
    <property type="protein sequence ID" value="BDU70285.1"/>
    <property type="molecule type" value="Genomic_DNA"/>
</dbReference>
<evidence type="ECO:0000313" key="9">
    <source>
        <dbReference type="Proteomes" id="UP001242010"/>
    </source>
</evidence>
<dbReference type="Gene3D" id="3.30.200.20">
    <property type="entry name" value="Phosphorylase Kinase, domain 1"/>
    <property type="match status" value="1"/>
</dbReference>
<dbReference type="Proteomes" id="UP001242010">
    <property type="component" value="Chromosome"/>
</dbReference>
<feature type="region of interest" description="Disordered" evidence="6">
    <location>
        <begin position="596"/>
        <end position="618"/>
    </location>
</feature>
<evidence type="ECO:0000256" key="2">
    <source>
        <dbReference type="ARBA" id="ARBA00022741"/>
    </source>
</evidence>
<evidence type="ECO:0000256" key="5">
    <source>
        <dbReference type="PROSITE-ProRule" id="PRU10141"/>
    </source>
</evidence>
<dbReference type="SUPFAM" id="SSF82171">
    <property type="entry name" value="DPP6 N-terminal domain-like"/>
    <property type="match status" value="1"/>
</dbReference>
<organism evidence="8 9">
    <name type="scientific">Geothrix oryzae</name>
    <dbReference type="NCBI Taxonomy" id="2927975"/>
    <lineage>
        <taxon>Bacteria</taxon>
        <taxon>Pseudomonadati</taxon>
        <taxon>Acidobacteriota</taxon>
        <taxon>Holophagae</taxon>
        <taxon>Holophagales</taxon>
        <taxon>Holophagaceae</taxon>
        <taxon>Geothrix</taxon>
    </lineage>
</organism>
<dbReference type="PROSITE" id="PS00108">
    <property type="entry name" value="PROTEIN_KINASE_ST"/>
    <property type="match status" value="1"/>
</dbReference>